<feature type="compositionally biased region" description="Polar residues" evidence="2">
    <location>
        <begin position="15"/>
        <end position="28"/>
    </location>
</feature>
<accession>A0AAC9KDM2</accession>
<dbReference type="Gene3D" id="2.30.110.10">
    <property type="entry name" value="Electron Transport, Fmn-binding Protein, Chain A"/>
    <property type="match status" value="1"/>
</dbReference>
<dbReference type="SUPFAM" id="SSF50475">
    <property type="entry name" value="FMN-binding split barrel"/>
    <property type="match status" value="1"/>
</dbReference>
<dbReference type="Proteomes" id="UP000182373">
    <property type="component" value="Chromosome"/>
</dbReference>
<evidence type="ECO:0000259" key="3">
    <source>
        <dbReference type="Pfam" id="PF01243"/>
    </source>
</evidence>
<sequence length="228" mass="25327">MMKNMIRTEHPPESMTGQDMQPSASASTRQTVFSPATEAAQKRFGSYQALSQKTFRSSIDQPLADFIAERDSFYLATSSASGQPYIQHRGGAVGFLRVLDSSTLGFADLKGNRQYITTGNLSENPKCCLFLMDYEERHRVKIWGEARMVDNDPALLDRLRVDSYAGQPLQAFIMHITAWDSNCAAHIPIKIPVQAMAARIAALEARIAGLEKENFDLYARCRALENGG</sequence>
<dbReference type="AlphaFoldDB" id="A0AAC9KDM2"/>
<proteinExistence type="predicted"/>
<evidence type="ECO:0000313" key="4">
    <source>
        <dbReference type="EMBL" id="APH54090.1"/>
    </source>
</evidence>
<evidence type="ECO:0000256" key="2">
    <source>
        <dbReference type="SAM" id="MobiDB-lite"/>
    </source>
</evidence>
<dbReference type="InterPro" id="IPR012349">
    <property type="entry name" value="Split_barrel_FMN-bd"/>
</dbReference>
<name>A0AAC9KDM2_9PROT</name>
<dbReference type="EMBL" id="CP018191">
    <property type="protein sequence ID" value="APH54090.1"/>
    <property type="molecule type" value="Genomic_DNA"/>
</dbReference>
<feature type="compositionally biased region" description="Basic and acidic residues" evidence="2">
    <location>
        <begin position="1"/>
        <end position="12"/>
    </location>
</feature>
<evidence type="ECO:0000256" key="1">
    <source>
        <dbReference type="SAM" id="Coils"/>
    </source>
</evidence>
<protein>
    <submittedName>
        <fullName evidence="4">Pyridoxamine 5'-phosphate oxidase family protein</fullName>
    </submittedName>
</protein>
<dbReference type="PANTHER" id="PTHR42815:SF2">
    <property type="entry name" value="FAD-BINDING, PUTATIVE (AFU_ORTHOLOGUE AFUA_6G07600)-RELATED"/>
    <property type="match status" value="1"/>
</dbReference>
<dbReference type="InterPro" id="IPR011576">
    <property type="entry name" value="Pyridox_Oxase_N"/>
</dbReference>
<feature type="region of interest" description="Disordered" evidence="2">
    <location>
        <begin position="1"/>
        <end position="28"/>
    </location>
</feature>
<reference evidence="5" key="1">
    <citation type="submission" date="2016-11" db="EMBL/GenBank/DDBJ databases">
        <title>Comparative genomic and phenotypic analysis of Granulibacter bethesdensis clinical isolates from patients with chronic granulomatous disease.</title>
        <authorList>
            <person name="Zarember K.A."/>
            <person name="Porcella S.F."/>
            <person name="Chu J."/>
            <person name="Ding L."/>
            <person name="Dahlstrom E."/>
            <person name="Barbian K."/>
            <person name="Martens C."/>
            <person name="Sykora L."/>
            <person name="Kramer S."/>
            <person name="Pettinato A.M."/>
            <person name="Hong H."/>
            <person name="Wald G."/>
            <person name="Berg L.J."/>
            <person name="Rogge L.S."/>
            <person name="Greenberg D.E."/>
            <person name="Falcone E.L."/>
            <person name="Neves J.F."/>
            <person name="Simoes M.J."/>
            <person name="Casal M."/>
            <person name="Rodriguez-Lopez F.C."/>
            <person name="Zelazny A."/>
            <person name="Gallin J.I."/>
            <person name="Holland S.M."/>
        </authorList>
    </citation>
    <scope>NUCLEOTIDE SEQUENCE [LARGE SCALE GENOMIC DNA]</scope>
    <source>
        <strain evidence="5">NIH9.1</strain>
    </source>
</reference>
<gene>
    <name evidence="4" type="ORF">GbCGDNIH9_0838</name>
</gene>
<dbReference type="Pfam" id="PF01243">
    <property type="entry name" value="PNPOx_N"/>
    <property type="match status" value="1"/>
</dbReference>
<organism evidence="4 5">
    <name type="scientific">Granulibacter bethesdensis</name>
    <dbReference type="NCBI Taxonomy" id="364410"/>
    <lineage>
        <taxon>Bacteria</taxon>
        <taxon>Pseudomonadati</taxon>
        <taxon>Pseudomonadota</taxon>
        <taxon>Alphaproteobacteria</taxon>
        <taxon>Acetobacterales</taxon>
        <taxon>Acetobacteraceae</taxon>
        <taxon>Granulibacter</taxon>
    </lineage>
</organism>
<dbReference type="PANTHER" id="PTHR42815">
    <property type="entry name" value="FAD-BINDING, PUTATIVE (AFU_ORTHOLOGUE AFUA_6G07600)-RELATED"/>
    <property type="match status" value="1"/>
</dbReference>
<keyword evidence="1" id="KW-0175">Coiled coil</keyword>
<evidence type="ECO:0000313" key="5">
    <source>
        <dbReference type="Proteomes" id="UP000182373"/>
    </source>
</evidence>
<feature type="domain" description="Pyridoxamine 5'-phosphate oxidase N-terminal" evidence="3">
    <location>
        <begin position="61"/>
        <end position="164"/>
    </location>
</feature>
<feature type="coiled-coil region" evidence="1">
    <location>
        <begin position="193"/>
        <end position="220"/>
    </location>
</feature>